<dbReference type="AlphaFoldDB" id="A0A2S9XHM2"/>
<evidence type="ECO:0000256" key="2">
    <source>
        <dbReference type="SAM" id="Phobius"/>
    </source>
</evidence>
<organism evidence="3 4">
    <name type="scientific">Enhygromyxa salina</name>
    <dbReference type="NCBI Taxonomy" id="215803"/>
    <lineage>
        <taxon>Bacteria</taxon>
        <taxon>Pseudomonadati</taxon>
        <taxon>Myxococcota</taxon>
        <taxon>Polyangia</taxon>
        <taxon>Nannocystales</taxon>
        <taxon>Nannocystaceae</taxon>
        <taxon>Enhygromyxa</taxon>
    </lineage>
</organism>
<evidence type="ECO:0000313" key="3">
    <source>
        <dbReference type="EMBL" id="PRP92363.1"/>
    </source>
</evidence>
<keyword evidence="2" id="KW-0812">Transmembrane</keyword>
<feature type="transmembrane region" description="Helical" evidence="2">
    <location>
        <begin position="90"/>
        <end position="111"/>
    </location>
</feature>
<reference evidence="3 4" key="1">
    <citation type="submission" date="2018-03" db="EMBL/GenBank/DDBJ databases">
        <title>Draft Genome Sequences of the Obligatory Marine Myxobacteria Enhygromyxa salina SWB005.</title>
        <authorList>
            <person name="Poehlein A."/>
            <person name="Moghaddam J.A."/>
            <person name="Harms H."/>
            <person name="Alanjari M."/>
            <person name="Koenig G.M."/>
            <person name="Daniel R."/>
            <person name="Schaeberle T.F."/>
        </authorList>
    </citation>
    <scope>NUCLEOTIDE SEQUENCE [LARGE SCALE GENOMIC DNA]</scope>
    <source>
        <strain evidence="3 4">SWB005</strain>
    </source>
</reference>
<comment type="caution">
    <text evidence="3">The sequence shown here is derived from an EMBL/GenBank/DDBJ whole genome shotgun (WGS) entry which is preliminary data.</text>
</comment>
<keyword evidence="4" id="KW-1185">Reference proteome</keyword>
<feature type="compositionally biased region" description="Basic and acidic residues" evidence="1">
    <location>
        <begin position="31"/>
        <end position="40"/>
    </location>
</feature>
<dbReference type="RefSeq" id="WP_106394242.1">
    <property type="nucleotide sequence ID" value="NZ_PVNK01000214.1"/>
</dbReference>
<evidence type="ECO:0000256" key="1">
    <source>
        <dbReference type="SAM" id="MobiDB-lite"/>
    </source>
</evidence>
<keyword evidence="2" id="KW-0472">Membrane</keyword>
<dbReference type="Proteomes" id="UP000237968">
    <property type="component" value="Unassembled WGS sequence"/>
</dbReference>
<evidence type="ECO:0000313" key="4">
    <source>
        <dbReference type="Proteomes" id="UP000237968"/>
    </source>
</evidence>
<dbReference type="EMBL" id="PVNK01000214">
    <property type="protein sequence ID" value="PRP92363.1"/>
    <property type="molecule type" value="Genomic_DNA"/>
</dbReference>
<accession>A0A2S9XHM2</accession>
<proteinExistence type="predicted"/>
<keyword evidence="2" id="KW-1133">Transmembrane helix</keyword>
<protein>
    <submittedName>
        <fullName evidence="3">Uncharacterized protein</fullName>
    </submittedName>
</protein>
<name>A0A2S9XHM2_9BACT</name>
<sequence>MALFVANLLLAGTISAPPSEAPPGGYWTMGEQREREREPADGDDELTIGSVLFSLGLLRAGAAALSLWMAGRPDLCPISADADCSSLRTYGFVGIGEGSLMIGTGIVYLAIGASRRQRHQRWQRGEVTQLRHPPLTRRLQLGPWLTPSPAGWAWGEGAVATPRSLTGGGVRVRVRF</sequence>
<feature type="region of interest" description="Disordered" evidence="1">
    <location>
        <begin position="21"/>
        <end position="42"/>
    </location>
</feature>
<gene>
    <name evidence="3" type="ORF">ENSA5_49940</name>
</gene>